<evidence type="ECO:0000259" key="9">
    <source>
        <dbReference type="PROSITE" id="PS50011"/>
    </source>
</evidence>
<dbReference type="GO" id="GO:0000245">
    <property type="term" value="P:spliceosomal complex assembly"/>
    <property type="evidence" value="ECO:0007669"/>
    <property type="project" value="TreeGrafter"/>
</dbReference>
<evidence type="ECO:0000256" key="5">
    <source>
        <dbReference type="ARBA" id="ARBA00022777"/>
    </source>
</evidence>
<dbReference type="PANTHER" id="PTHR47634">
    <property type="entry name" value="PROTEIN KINASE DOMAIN-CONTAINING PROTEIN-RELATED"/>
    <property type="match status" value="1"/>
</dbReference>
<evidence type="ECO:0000256" key="8">
    <source>
        <dbReference type="ARBA" id="ARBA00048679"/>
    </source>
</evidence>
<dbReference type="VEuPathDB" id="FungiDB:BDV34DRAFT_196586"/>
<dbReference type="AlphaFoldDB" id="A0A5N6DIJ9"/>
<evidence type="ECO:0000256" key="6">
    <source>
        <dbReference type="ARBA" id="ARBA00022840"/>
    </source>
</evidence>
<dbReference type="Gene3D" id="3.30.200.20">
    <property type="entry name" value="Phosphorylase Kinase, domain 1"/>
    <property type="match status" value="1"/>
</dbReference>
<keyword evidence="11" id="KW-1185">Reference proteome</keyword>
<evidence type="ECO:0000256" key="2">
    <source>
        <dbReference type="ARBA" id="ARBA00022527"/>
    </source>
</evidence>
<evidence type="ECO:0000313" key="10">
    <source>
        <dbReference type="EMBL" id="KAB8204942.1"/>
    </source>
</evidence>
<keyword evidence="6" id="KW-0067">ATP-binding</keyword>
<dbReference type="Gene3D" id="1.10.510.10">
    <property type="entry name" value="Transferase(Phosphotransferase) domain 1"/>
    <property type="match status" value="1"/>
</dbReference>
<dbReference type="EC" id="2.7.11.1" evidence="1"/>
<dbReference type="PROSITE" id="PS50011">
    <property type="entry name" value="PROTEIN_KINASE_DOM"/>
    <property type="match status" value="1"/>
</dbReference>
<dbReference type="SMART" id="SM00220">
    <property type="entry name" value="S_TKc"/>
    <property type="match status" value="1"/>
</dbReference>
<evidence type="ECO:0000256" key="1">
    <source>
        <dbReference type="ARBA" id="ARBA00012513"/>
    </source>
</evidence>
<feature type="domain" description="Protein kinase" evidence="9">
    <location>
        <begin position="98"/>
        <end position="434"/>
    </location>
</feature>
<protein>
    <recommendedName>
        <fullName evidence="1">non-specific serine/threonine protein kinase</fullName>
        <ecNumber evidence="1">2.7.11.1</ecNumber>
    </recommendedName>
</protein>
<accession>A0A5N6DIJ9</accession>
<dbReference type="Pfam" id="PF00069">
    <property type="entry name" value="Pkinase"/>
    <property type="match status" value="1"/>
</dbReference>
<dbReference type="GO" id="GO:0004674">
    <property type="term" value="F:protein serine/threonine kinase activity"/>
    <property type="evidence" value="ECO:0007669"/>
    <property type="project" value="UniProtKB-KW"/>
</dbReference>
<dbReference type="InterPro" id="IPR000719">
    <property type="entry name" value="Prot_kinase_dom"/>
</dbReference>
<sequence length="440" mass="50740">MTGLARPMQLSWRPYSFTFRCALYHSFSVAFINYYSKPSLTFPRHIVAHSCFSTSRNFPTQGFDIIDKSETVEEESLSNYNPKLFYPGKLGEVLNNRYQIVGKLGYGTSSTVWLGRDLRKQRYKVLKIFTATSPVTEEIKVYDHLNGLHSDHADQSCIRKLFDHFEISGSHGTHTCLVHQPLGMNLHQLRKLFPDRALNKVLLKTTLRNILAALDFLHSEAEVIHTDLQPNNIMLGIKDEKILSQFEDAEFESPIPRKVEAHRTIYLSRHLAMSYGTPVLCDFGEARIGTENHAEDIMPDVYRAPEVILQIPWNCKVDIWNVGVLTWDLFEGQQLFQARDAQGNLDDAHHLAEMQAILGPPSDFVQRGEKYSLFWDKNGDWKPDIPIPAYNLETLEEKLEGDDKCRFLQFMRRMLCWSPDDRATAKELLLDPWLMEGLFK</sequence>
<evidence type="ECO:0000256" key="7">
    <source>
        <dbReference type="ARBA" id="ARBA00047899"/>
    </source>
</evidence>
<gene>
    <name evidence="10" type="ORF">BDV34DRAFT_196586</name>
</gene>
<proteinExistence type="predicted"/>
<dbReference type="OMA" id="DHAGQSC"/>
<comment type="catalytic activity">
    <reaction evidence="7">
        <text>L-threonyl-[protein] + ATP = O-phospho-L-threonyl-[protein] + ADP + H(+)</text>
        <dbReference type="Rhea" id="RHEA:46608"/>
        <dbReference type="Rhea" id="RHEA-COMP:11060"/>
        <dbReference type="Rhea" id="RHEA-COMP:11605"/>
        <dbReference type="ChEBI" id="CHEBI:15378"/>
        <dbReference type="ChEBI" id="CHEBI:30013"/>
        <dbReference type="ChEBI" id="CHEBI:30616"/>
        <dbReference type="ChEBI" id="CHEBI:61977"/>
        <dbReference type="ChEBI" id="CHEBI:456216"/>
        <dbReference type="EC" id="2.7.11.1"/>
    </reaction>
</comment>
<comment type="catalytic activity">
    <reaction evidence="8">
        <text>L-seryl-[protein] + ATP = O-phospho-L-seryl-[protein] + ADP + H(+)</text>
        <dbReference type="Rhea" id="RHEA:17989"/>
        <dbReference type="Rhea" id="RHEA-COMP:9863"/>
        <dbReference type="Rhea" id="RHEA-COMP:11604"/>
        <dbReference type="ChEBI" id="CHEBI:15378"/>
        <dbReference type="ChEBI" id="CHEBI:29999"/>
        <dbReference type="ChEBI" id="CHEBI:30616"/>
        <dbReference type="ChEBI" id="CHEBI:83421"/>
        <dbReference type="ChEBI" id="CHEBI:456216"/>
        <dbReference type="EC" id="2.7.11.1"/>
    </reaction>
</comment>
<organism evidence="10 11">
    <name type="scientific">Aspergillus parasiticus</name>
    <dbReference type="NCBI Taxonomy" id="5067"/>
    <lineage>
        <taxon>Eukaryota</taxon>
        <taxon>Fungi</taxon>
        <taxon>Dikarya</taxon>
        <taxon>Ascomycota</taxon>
        <taxon>Pezizomycotina</taxon>
        <taxon>Eurotiomycetes</taxon>
        <taxon>Eurotiomycetidae</taxon>
        <taxon>Eurotiales</taxon>
        <taxon>Aspergillaceae</taxon>
        <taxon>Aspergillus</taxon>
        <taxon>Aspergillus subgen. Circumdati</taxon>
    </lineage>
</organism>
<evidence type="ECO:0000256" key="3">
    <source>
        <dbReference type="ARBA" id="ARBA00022679"/>
    </source>
</evidence>
<reference evidence="10 11" key="1">
    <citation type="submission" date="2019-04" db="EMBL/GenBank/DDBJ databases">
        <title>Fungal friends and foes A comparative genomics study of 23 Aspergillus species from section Flavi.</title>
        <authorList>
            <consortium name="DOE Joint Genome Institute"/>
            <person name="Kjaerbolling I."/>
            <person name="Vesth T.C."/>
            <person name="Frisvad J.C."/>
            <person name="Nybo J.L."/>
            <person name="Theobald S."/>
            <person name="Kildgaard S."/>
            <person name="Petersen T.I."/>
            <person name="Kuo A."/>
            <person name="Sato A."/>
            <person name="Lyhne E.K."/>
            <person name="Kogle M.E."/>
            <person name="Wiebenga A."/>
            <person name="Kun R.S."/>
            <person name="Lubbers R.J."/>
            <person name="Makela M.R."/>
            <person name="Barry K."/>
            <person name="Chovatia M."/>
            <person name="Clum A."/>
            <person name="Daum C."/>
            <person name="Haridas S."/>
            <person name="He G."/>
            <person name="LaButti K."/>
            <person name="Lipzen A."/>
            <person name="Mondo S."/>
            <person name="Pangilinan J."/>
            <person name="Riley R."/>
            <person name="Salamov A."/>
            <person name="Simmons B.A."/>
            <person name="Magnuson J.K."/>
            <person name="Henrissat B."/>
            <person name="Mortensen U.H."/>
            <person name="Larsen T.O."/>
            <person name="De vries R.P."/>
            <person name="Grigoriev I.V."/>
            <person name="Machida M."/>
            <person name="Baker S.E."/>
            <person name="Andersen M.R."/>
        </authorList>
    </citation>
    <scope>NUCLEOTIDE SEQUENCE [LARGE SCALE GENOMIC DNA]</scope>
    <source>
        <strain evidence="10 11">CBS 117618</strain>
    </source>
</reference>
<keyword evidence="3" id="KW-0808">Transferase</keyword>
<keyword evidence="4" id="KW-0547">Nucleotide-binding</keyword>
<dbReference type="GO" id="GO:0050684">
    <property type="term" value="P:regulation of mRNA processing"/>
    <property type="evidence" value="ECO:0007669"/>
    <property type="project" value="TreeGrafter"/>
</dbReference>
<dbReference type="Proteomes" id="UP000326532">
    <property type="component" value="Unassembled WGS sequence"/>
</dbReference>
<keyword evidence="2" id="KW-0723">Serine/threonine-protein kinase</keyword>
<dbReference type="SUPFAM" id="SSF56112">
    <property type="entry name" value="Protein kinase-like (PK-like)"/>
    <property type="match status" value="1"/>
</dbReference>
<evidence type="ECO:0000256" key="4">
    <source>
        <dbReference type="ARBA" id="ARBA00022741"/>
    </source>
</evidence>
<dbReference type="InterPro" id="IPR051334">
    <property type="entry name" value="SRPK"/>
</dbReference>
<dbReference type="EMBL" id="ML734975">
    <property type="protein sequence ID" value="KAB8204942.1"/>
    <property type="molecule type" value="Genomic_DNA"/>
</dbReference>
<keyword evidence="5 10" id="KW-0418">Kinase</keyword>
<dbReference type="InterPro" id="IPR011009">
    <property type="entry name" value="Kinase-like_dom_sf"/>
</dbReference>
<dbReference type="GO" id="GO:0005524">
    <property type="term" value="F:ATP binding"/>
    <property type="evidence" value="ECO:0007669"/>
    <property type="project" value="UniProtKB-KW"/>
</dbReference>
<name>A0A5N6DIJ9_ASPPA</name>
<evidence type="ECO:0000313" key="11">
    <source>
        <dbReference type="Proteomes" id="UP000326532"/>
    </source>
</evidence>
<dbReference type="PANTHER" id="PTHR47634:SF9">
    <property type="entry name" value="PROTEIN KINASE DOMAIN-CONTAINING PROTEIN-RELATED"/>
    <property type="match status" value="1"/>
</dbReference>